<dbReference type="SMR" id="A0A1D6N441"/>
<dbReference type="PIRSF" id="PIRSF036392">
    <property type="entry name" value="RR_ARR_type-B"/>
    <property type="match status" value="1"/>
</dbReference>
<dbReference type="STRING" id="4577.A0A1D6N441"/>
<dbReference type="PANTHER" id="PTHR43874">
    <property type="entry name" value="TWO-COMPONENT RESPONSE REGULATOR"/>
    <property type="match status" value="1"/>
</dbReference>
<dbReference type="CDD" id="cd17584">
    <property type="entry name" value="REC_typeB_ARR-like"/>
    <property type="match status" value="1"/>
</dbReference>
<evidence type="ECO:0000256" key="9">
    <source>
        <dbReference type="PIRNR" id="PIRNR036392"/>
    </source>
</evidence>
<protein>
    <recommendedName>
        <fullName evidence="9">Two-component response regulator</fullName>
    </recommendedName>
</protein>
<dbReference type="InterPro" id="IPR009057">
    <property type="entry name" value="Homeodomain-like_sf"/>
</dbReference>
<dbReference type="InParanoid" id="A0A1D6N441"/>
<comment type="function">
    <text evidence="9">Transcriptional activator that binds specific DNA sequence.</text>
</comment>
<keyword evidence="8 9" id="KW-0539">Nucleus</keyword>
<dbReference type="EMBL" id="CM007649">
    <property type="protein sequence ID" value="ONM35425.1"/>
    <property type="molecule type" value="Genomic_DNA"/>
</dbReference>
<dbReference type="InterPro" id="IPR045279">
    <property type="entry name" value="ARR-like"/>
</dbReference>
<dbReference type="GO" id="GO:0005634">
    <property type="term" value="C:nucleus"/>
    <property type="evidence" value="ECO:0007669"/>
    <property type="project" value="UniProtKB-SubCell"/>
</dbReference>
<dbReference type="GO" id="GO:0009736">
    <property type="term" value="P:cytokinin-activated signaling pathway"/>
    <property type="evidence" value="ECO:0007669"/>
    <property type="project" value="InterPro"/>
</dbReference>
<gene>
    <name evidence="11" type="ORF">ZEAMMB73_Zm00001d042463</name>
</gene>
<evidence type="ECO:0000256" key="5">
    <source>
        <dbReference type="ARBA" id="ARBA00023125"/>
    </source>
</evidence>
<organism evidence="11">
    <name type="scientific">Zea mays</name>
    <name type="common">Maize</name>
    <dbReference type="NCBI Taxonomy" id="4577"/>
    <lineage>
        <taxon>Eukaryota</taxon>
        <taxon>Viridiplantae</taxon>
        <taxon>Streptophyta</taxon>
        <taxon>Embryophyta</taxon>
        <taxon>Tracheophyta</taxon>
        <taxon>Spermatophyta</taxon>
        <taxon>Magnoliopsida</taxon>
        <taxon>Liliopsida</taxon>
        <taxon>Poales</taxon>
        <taxon>Poaceae</taxon>
        <taxon>PACMAD clade</taxon>
        <taxon>Panicoideae</taxon>
        <taxon>Andropogonodae</taxon>
        <taxon>Andropogoneae</taxon>
        <taxon>Tripsacinae</taxon>
        <taxon>Zea</taxon>
    </lineage>
</organism>
<dbReference type="InterPro" id="IPR011006">
    <property type="entry name" value="CheY-like_superfamily"/>
</dbReference>
<dbReference type="GO" id="GO:0000160">
    <property type="term" value="P:phosphorelay signal transduction system"/>
    <property type="evidence" value="ECO:0007669"/>
    <property type="project" value="UniProtKB-KW"/>
</dbReference>
<dbReference type="GO" id="GO:0003700">
    <property type="term" value="F:DNA-binding transcription factor activity"/>
    <property type="evidence" value="ECO:0007669"/>
    <property type="project" value="UniProtKB-UniRule"/>
</dbReference>
<dbReference type="OMA" id="NIICGAD"/>
<dbReference type="InterPro" id="IPR001005">
    <property type="entry name" value="SANT/Myb"/>
</dbReference>
<evidence type="ECO:0000256" key="8">
    <source>
        <dbReference type="ARBA" id="ARBA00023242"/>
    </source>
</evidence>
<dbReference type="PROSITE" id="PS51294">
    <property type="entry name" value="HTH_MYB"/>
    <property type="match status" value="1"/>
</dbReference>
<dbReference type="PANTHER" id="PTHR43874:SF137">
    <property type="entry name" value="TWO-COMPONENT RESPONSE REGULATOR ARR11"/>
    <property type="match status" value="1"/>
</dbReference>
<dbReference type="FunCoup" id="A0A1D6N441">
    <property type="interactions" value="617"/>
</dbReference>
<accession>A0A1D6N441</accession>
<dbReference type="FunFam" id="1.10.10.60:FF:000007">
    <property type="entry name" value="Two-component response regulator"/>
    <property type="match status" value="1"/>
</dbReference>
<keyword evidence="2" id="KW-0597">Phosphoprotein</keyword>
<evidence type="ECO:0000256" key="6">
    <source>
        <dbReference type="ARBA" id="ARBA00023159"/>
    </source>
</evidence>
<evidence type="ECO:0000313" key="11">
    <source>
        <dbReference type="EMBL" id="ONM35425.1"/>
    </source>
</evidence>
<keyword evidence="4 9" id="KW-0805">Transcription regulation</keyword>
<feature type="compositionally biased region" description="Polar residues" evidence="10">
    <location>
        <begin position="311"/>
        <end position="331"/>
    </location>
</feature>
<feature type="region of interest" description="Disordered" evidence="10">
    <location>
        <begin position="300"/>
        <end position="331"/>
    </location>
</feature>
<dbReference type="GO" id="GO:0003677">
    <property type="term" value="F:DNA binding"/>
    <property type="evidence" value="ECO:0007669"/>
    <property type="project" value="UniProtKB-KW"/>
</dbReference>
<dbReference type="Gene3D" id="3.40.50.2300">
    <property type="match status" value="1"/>
</dbReference>
<dbReference type="InterPro" id="IPR017053">
    <property type="entry name" value="Response_reg_B-typ_pln"/>
</dbReference>
<dbReference type="InterPro" id="IPR001789">
    <property type="entry name" value="Sig_transdc_resp-reg_receiver"/>
</dbReference>
<evidence type="ECO:0000256" key="10">
    <source>
        <dbReference type="SAM" id="MobiDB-lite"/>
    </source>
</evidence>
<dbReference type="InterPro" id="IPR017930">
    <property type="entry name" value="Myb_dom"/>
</dbReference>
<dbReference type="Pfam" id="PF00072">
    <property type="entry name" value="Response_reg"/>
    <property type="match status" value="1"/>
</dbReference>
<keyword evidence="7 9" id="KW-0804">Transcription</keyword>
<dbReference type="SUPFAM" id="SSF52172">
    <property type="entry name" value="CheY-like"/>
    <property type="match status" value="2"/>
</dbReference>
<dbReference type="SUPFAM" id="SSF46689">
    <property type="entry name" value="Homeodomain-like"/>
    <property type="match status" value="1"/>
</dbReference>
<evidence type="ECO:0000256" key="3">
    <source>
        <dbReference type="ARBA" id="ARBA00023012"/>
    </source>
</evidence>
<dbReference type="InterPro" id="IPR006447">
    <property type="entry name" value="Myb_dom_plants"/>
</dbReference>
<reference evidence="11" key="1">
    <citation type="submission" date="2015-12" db="EMBL/GenBank/DDBJ databases">
        <title>Update maize B73 reference genome by single molecule sequencing technologies.</title>
        <authorList>
            <consortium name="Maize Genome Sequencing Project"/>
            <person name="Ware D."/>
        </authorList>
    </citation>
    <scope>NUCLEOTIDE SEQUENCE [LARGE SCALE GENOMIC DNA]</scope>
    <source>
        <tissue evidence="11">Seedling</tissue>
    </source>
</reference>
<comment type="subcellular location">
    <subcellularLocation>
        <location evidence="1 9">Nucleus</location>
    </subcellularLocation>
</comment>
<name>A0A1D6N441_MAIZE</name>
<dbReference type="Pfam" id="PF00249">
    <property type="entry name" value="Myb_DNA-binding"/>
    <property type="match status" value="1"/>
</dbReference>
<dbReference type="SMART" id="SM00448">
    <property type="entry name" value="REC"/>
    <property type="match status" value="1"/>
</dbReference>
<dbReference type="Gene3D" id="1.10.10.60">
    <property type="entry name" value="Homeodomain-like"/>
    <property type="match status" value="1"/>
</dbReference>
<evidence type="ECO:0000256" key="4">
    <source>
        <dbReference type="ARBA" id="ARBA00023015"/>
    </source>
</evidence>
<evidence type="ECO:0000256" key="2">
    <source>
        <dbReference type="ARBA" id="ARBA00022553"/>
    </source>
</evidence>
<sequence length="615" mass="69249">MALTDATAFPYGLRVLVVDDDPTWLKILEKMLRKCSYEVTTCGLASVAIQILRERRNKFDIVISDVNMPDMDGFKLLELIGLEMDLPVISQYSIPTHVFLQVPFFNIYYQNTKLLQSVSTVMSIDGETSRVMKGVQHGACDYLLKPVRMKELRNIWQHVYRKKMHEVKEIEGNDSYDDLQMFRNGVEGFDERDLFMRADSDTMRKRKDVNKDHADQDSSDGATVKKARVVWSVDLHQKFVNAVNQIGFDKVGPKKILDLMNVPGLTRENVASHLQKYRLYLSRLQKQNEERIMGAARQDFNQKGPSDHLNLRSSFQEQPGNLSNGCQHSSQKVEAQTNILDPHLDDTKTSMPLKVPDKNGISASDAVDPHNITTASPLSGVFSFERMPVNQDRKLSETMILECESWSGSVPPKQFMQYPKHNHERCDLLGDYSCLPKPDLEHPIAPGHLYAPPPVISMSYNVEKDVRDFSDVKPDLLGCMKSLSPALTCTVESVSAQLSDSVVTSTNSDRKFSSVEGLSSIKDCDFDQERNGAILFTSEEASILCGTDFTCLPEDLSGYQLQGVSFGNKGLNSIDLYQCNDTMLIPGLQNNWYDDDVEFSSETVEFPLLDGGLFA</sequence>
<dbReference type="PROSITE" id="PS50110">
    <property type="entry name" value="RESPONSE_REGULATORY"/>
    <property type="match status" value="1"/>
</dbReference>
<keyword evidence="5 9" id="KW-0238">DNA-binding</keyword>
<dbReference type="NCBIfam" id="TIGR01557">
    <property type="entry name" value="myb_SHAQKYF"/>
    <property type="match status" value="1"/>
</dbReference>
<keyword evidence="3 9" id="KW-0902">Two-component regulatory system</keyword>
<proteinExistence type="predicted"/>
<keyword evidence="6 9" id="KW-0010">Activator</keyword>
<evidence type="ECO:0000256" key="1">
    <source>
        <dbReference type="ARBA" id="ARBA00004123"/>
    </source>
</evidence>
<dbReference type="AlphaFoldDB" id="A0A1D6N441"/>
<evidence type="ECO:0000256" key="7">
    <source>
        <dbReference type="ARBA" id="ARBA00023163"/>
    </source>
</evidence>
<dbReference type="ExpressionAtlas" id="A0A1D6N441">
    <property type="expression patterns" value="baseline and differential"/>
</dbReference>